<dbReference type="InterPro" id="IPR050528">
    <property type="entry name" value="L-type_Lectin-RKs"/>
</dbReference>
<comment type="similarity">
    <text evidence="2">In the N-terminal section; belongs to the leguminous lectin family.</text>
</comment>
<dbReference type="Gene3D" id="1.10.510.10">
    <property type="entry name" value="Transferase(Phosphotransferase) domain 1"/>
    <property type="match status" value="1"/>
</dbReference>
<feature type="chain" id="PRO_5044839986" description="non-specific serine/threonine protein kinase" evidence="19">
    <location>
        <begin position="25"/>
        <end position="673"/>
    </location>
</feature>
<keyword evidence="12 17" id="KW-0067">ATP-binding</keyword>
<keyword evidence="10 17" id="KW-0547">Nucleotide-binding</keyword>
<dbReference type="InterPro" id="IPR008271">
    <property type="entry name" value="Ser/Thr_kinase_AS"/>
</dbReference>
<dbReference type="SUPFAM" id="SSF49899">
    <property type="entry name" value="Concanavalin A-like lectins/glucanases"/>
    <property type="match status" value="1"/>
</dbReference>
<dbReference type="CDD" id="cd06899">
    <property type="entry name" value="lectin_legume_LecRK_Arcelin_ConA"/>
    <property type="match status" value="1"/>
</dbReference>
<feature type="signal peptide" evidence="19">
    <location>
        <begin position="1"/>
        <end position="24"/>
    </location>
</feature>
<evidence type="ECO:0000256" key="15">
    <source>
        <dbReference type="ARBA" id="ARBA00023170"/>
    </source>
</evidence>
<dbReference type="PROSITE" id="PS50011">
    <property type="entry name" value="PROTEIN_KINASE_DOM"/>
    <property type="match status" value="1"/>
</dbReference>
<dbReference type="FunFam" id="1.10.510.10:FF:000517">
    <property type="entry name" value="Putative receptor kinase Lecrk"/>
    <property type="match status" value="1"/>
</dbReference>
<evidence type="ECO:0000256" key="8">
    <source>
        <dbReference type="ARBA" id="ARBA00022729"/>
    </source>
</evidence>
<gene>
    <name evidence="21" type="ORF">URODEC1_LOCUS63682</name>
</gene>
<dbReference type="SUPFAM" id="SSF56112">
    <property type="entry name" value="Protein kinase-like (PK-like)"/>
    <property type="match status" value="1"/>
</dbReference>
<evidence type="ECO:0000313" key="21">
    <source>
        <dbReference type="EMBL" id="CAL4998108.1"/>
    </source>
</evidence>
<keyword evidence="8 19" id="KW-0732">Signal</keyword>
<protein>
    <recommendedName>
        <fullName evidence="4">non-specific serine/threonine protein kinase</fullName>
        <ecNumber evidence="4">2.7.11.1</ecNumber>
    </recommendedName>
</protein>
<comment type="similarity">
    <text evidence="3">In the C-terminal section; belongs to the protein kinase superfamily. Ser/Thr protein kinase family.</text>
</comment>
<dbReference type="FunFam" id="3.30.200.20:FF:000811">
    <property type="entry name" value="L-type lectin-domain containing receptor kinase V.9"/>
    <property type="match status" value="1"/>
</dbReference>
<evidence type="ECO:0000256" key="11">
    <source>
        <dbReference type="ARBA" id="ARBA00022777"/>
    </source>
</evidence>
<dbReference type="PANTHER" id="PTHR27007">
    <property type="match status" value="1"/>
</dbReference>
<keyword evidence="13 18" id="KW-1133">Transmembrane helix</keyword>
<dbReference type="InterPro" id="IPR001220">
    <property type="entry name" value="Legume_lectin_dom"/>
</dbReference>
<sequence>MFGKWHTPFLVCLLLFLSSSFVATNDSRVQFSYSGFGGANLTLDGVAVVRPDGLLQLTNSTDVKGYAFYPTPLHFRKSPTGKVQSFSVSLVFGIQSDFTDVSVDGMSFFVAPSKNFSSAFANHFLGLFNDQNDGSSRNHIFAVELDTFQNSELNDIDNNHVGFDINSLFSIKSHSAGFYDDKTNMFTNLTLSSGEPMQLWVDYNEETLQLNATLSPLNANRPLRPLISSNVNLSNVLEEPSYIGFSGATGPLNTLYYVLGWSFGMNSPAPAINITNLPKLPQNHRRKSRPMVLEITLPVATGLFVLVVGTTTVLLIRSRLRYAEVREDWEAEFGPHRFSYKDLYQATEGFKNKNLLGTGGFGKVYKGVLPKSKLDIAVKKVSHESRQGMKEFITEVVTIGRLRHRNLVQLLGYCRRKDELILVYDYMTNGSLDKYLHSEGDMPVLDWTQRFHIIKGVACGLLYLHEKWEKIVIHRDIKASNVLLDTDMNGRLGDFGLARLYDHGSDLQTTHVVGTMGYLAPELLRTGKSSTLTDVFAYGAFLLEVTCGQRIINQNNTDDNPCLLVDWVIEHWQNASLIQTVDRRLQGNYNNDEVNLVLKLGLLCSHPLSTSRPSIRQVMQYLDGDMTLPEIAPTRLSTNMLSMIQHEGFRPSILSYPDLTTSVGTFSDVSGGR</sequence>
<evidence type="ECO:0000256" key="17">
    <source>
        <dbReference type="PROSITE-ProRule" id="PRU10141"/>
    </source>
</evidence>
<evidence type="ECO:0000256" key="6">
    <source>
        <dbReference type="ARBA" id="ARBA00022679"/>
    </source>
</evidence>
<organism evidence="21 22">
    <name type="scientific">Urochloa decumbens</name>
    <dbReference type="NCBI Taxonomy" id="240449"/>
    <lineage>
        <taxon>Eukaryota</taxon>
        <taxon>Viridiplantae</taxon>
        <taxon>Streptophyta</taxon>
        <taxon>Embryophyta</taxon>
        <taxon>Tracheophyta</taxon>
        <taxon>Spermatophyta</taxon>
        <taxon>Magnoliopsida</taxon>
        <taxon>Liliopsida</taxon>
        <taxon>Poales</taxon>
        <taxon>Poaceae</taxon>
        <taxon>PACMAD clade</taxon>
        <taxon>Panicoideae</taxon>
        <taxon>Panicodae</taxon>
        <taxon>Paniceae</taxon>
        <taxon>Melinidinae</taxon>
        <taxon>Urochloa</taxon>
    </lineage>
</organism>
<evidence type="ECO:0000256" key="3">
    <source>
        <dbReference type="ARBA" id="ARBA00010217"/>
    </source>
</evidence>
<feature type="binding site" evidence="17">
    <location>
        <position position="380"/>
    </location>
    <ligand>
        <name>ATP</name>
        <dbReference type="ChEBI" id="CHEBI:30616"/>
    </ligand>
</feature>
<dbReference type="InterPro" id="IPR017441">
    <property type="entry name" value="Protein_kinase_ATP_BS"/>
</dbReference>
<dbReference type="AlphaFoldDB" id="A0ABC9BBK7"/>
<accession>A0ABC9BBK7</accession>
<dbReference type="FunFam" id="2.60.120.200:FF:000051">
    <property type="entry name" value="L-type lectin-domain containing receptor kinase V.9"/>
    <property type="match status" value="1"/>
</dbReference>
<evidence type="ECO:0000256" key="9">
    <source>
        <dbReference type="ARBA" id="ARBA00022734"/>
    </source>
</evidence>
<feature type="transmembrane region" description="Helical" evidence="18">
    <location>
        <begin position="295"/>
        <end position="316"/>
    </location>
</feature>
<keyword evidence="11" id="KW-0418">Kinase</keyword>
<name>A0ABC9BBK7_9POAL</name>
<dbReference type="CDD" id="cd14066">
    <property type="entry name" value="STKc_IRAK"/>
    <property type="match status" value="1"/>
</dbReference>
<evidence type="ECO:0000256" key="18">
    <source>
        <dbReference type="SAM" id="Phobius"/>
    </source>
</evidence>
<dbReference type="EC" id="2.7.11.1" evidence="4"/>
<dbReference type="Gene3D" id="3.30.200.20">
    <property type="entry name" value="Phosphorylase Kinase, domain 1"/>
    <property type="match status" value="1"/>
</dbReference>
<keyword evidence="5" id="KW-0723">Serine/threonine-protein kinase</keyword>
<evidence type="ECO:0000256" key="5">
    <source>
        <dbReference type="ARBA" id="ARBA00022527"/>
    </source>
</evidence>
<keyword evidence="16" id="KW-0325">Glycoprotein</keyword>
<dbReference type="Proteomes" id="UP001497457">
    <property type="component" value="Chromosome 25rd"/>
</dbReference>
<evidence type="ECO:0000313" key="22">
    <source>
        <dbReference type="Proteomes" id="UP001497457"/>
    </source>
</evidence>
<dbReference type="Pfam" id="PF00139">
    <property type="entry name" value="Lectin_legB"/>
    <property type="match status" value="1"/>
</dbReference>
<evidence type="ECO:0000256" key="4">
    <source>
        <dbReference type="ARBA" id="ARBA00012513"/>
    </source>
</evidence>
<dbReference type="GO" id="GO:0004674">
    <property type="term" value="F:protein serine/threonine kinase activity"/>
    <property type="evidence" value="ECO:0007669"/>
    <property type="project" value="UniProtKB-KW"/>
</dbReference>
<keyword evidence="6" id="KW-0808">Transferase</keyword>
<keyword evidence="14 18" id="KW-0472">Membrane</keyword>
<keyword evidence="15" id="KW-0675">Receptor</keyword>
<dbReference type="Gene3D" id="2.60.120.200">
    <property type="match status" value="1"/>
</dbReference>
<dbReference type="Pfam" id="PF00069">
    <property type="entry name" value="Pkinase"/>
    <property type="match status" value="1"/>
</dbReference>
<dbReference type="SMART" id="SM00220">
    <property type="entry name" value="S_TKc"/>
    <property type="match status" value="1"/>
</dbReference>
<comment type="subcellular location">
    <subcellularLocation>
        <location evidence="1">Membrane</location>
        <topology evidence="1">Single-pass type I membrane protein</topology>
    </subcellularLocation>
</comment>
<dbReference type="GO" id="GO:0005524">
    <property type="term" value="F:ATP binding"/>
    <property type="evidence" value="ECO:0007669"/>
    <property type="project" value="UniProtKB-UniRule"/>
</dbReference>
<reference evidence="21 22" key="2">
    <citation type="submission" date="2024-10" db="EMBL/GenBank/DDBJ databases">
        <authorList>
            <person name="Ryan C."/>
        </authorList>
    </citation>
    <scope>NUCLEOTIDE SEQUENCE [LARGE SCALE GENOMIC DNA]</scope>
</reference>
<evidence type="ECO:0000256" key="10">
    <source>
        <dbReference type="ARBA" id="ARBA00022741"/>
    </source>
</evidence>
<evidence type="ECO:0000256" key="14">
    <source>
        <dbReference type="ARBA" id="ARBA00023136"/>
    </source>
</evidence>
<feature type="domain" description="Protein kinase" evidence="20">
    <location>
        <begin position="350"/>
        <end position="628"/>
    </location>
</feature>
<dbReference type="GO" id="GO:0030246">
    <property type="term" value="F:carbohydrate binding"/>
    <property type="evidence" value="ECO:0007669"/>
    <property type="project" value="UniProtKB-KW"/>
</dbReference>
<evidence type="ECO:0000256" key="2">
    <source>
        <dbReference type="ARBA" id="ARBA00008536"/>
    </source>
</evidence>
<proteinExistence type="inferred from homology"/>
<evidence type="ECO:0000256" key="7">
    <source>
        <dbReference type="ARBA" id="ARBA00022692"/>
    </source>
</evidence>
<evidence type="ECO:0000259" key="20">
    <source>
        <dbReference type="PROSITE" id="PS50011"/>
    </source>
</evidence>
<reference evidence="22" key="1">
    <citation type="submission" date="2024-06" db="EMBL/GenBank/DDBJ databases">
        <authorList>
            <person name="Ryan C."/>
        </authorList>
    </citation>
    <scope>NUCLEOTIDE SEQUENCE [LARGE SCALE GENOMIC DNA]</scope>
</reference>
<evidence type="ECO:0000256" key="1">
    <source>
        <dbReference type="ARBA" id="ARBA00004479"/>
    </source>
</evidence>
<evidence type="ECO:0000256" key="19">
    <source>
        <dbReference type="SAM" id="SignalP"/>
    </source>
</evidence>
<dbReference type="GO" id="GO:0016020">
    <property type="term" value="C:membrane"/>
    <property type="evidence" value="ECO:0007669"/>
    <property type="project" value="UniProtKB-SubCell"/>
</dbReference>
<dbReference type="InterPro" id="IPR013320">
    <property type="entry name" value="ConA-like_dom_sf"/>
</dbReference>
<evidence type="ECO:0000256" key="12">
    <source>
        <dbReference type="ARBA" id="ARBA00022840"/>
    </source>
</evidence>
<keyword evidence="7 18" id="KW-0812">Transmembrane</keyword>
<evidence type="ECO:0000256" key="16">
    <source>
        <dbReference type="ARBA" id="ARBA00023180"/>
    </source>
</evidence>
<dbReference type="InterPro" id="IPR011009">
    <property type="entry name" value="Kinase-like_dom_sf"/>
</dbReference>
<dbReference type="PROSITE" id="PS00107">
    <property type="entry name" value="PROTEIN_KINASE_ATP"/>
    <property type="match status" value="1"/>
</dbReference>
<evidence type="ECO:0000256" key="13">
    <source>
        <dbReference type="ARBA" id="ARBA00022989"/>
    </source>
</evidence>
<keyword evidence="9" id="KW-0430">Lectin</keyword>
<keyword evidence="22" id="KW-1185">Reference proteome</keyword>
<dbReference type="PROSITE" id="PS00108">
    <property type="entry name" value="PROTEIN_KINASE_ST"/>
    <property type="match status" value="1"/>
</dbReference>
<dbReference type="InterPro" id="IPR000719">
    <property type="entry name" value="Prot_kinase_dom"/>
</dbReference>
<dbReference type="EMBL" id="OZ075135">
    <property type="protein sequence ID" value="CAL4998108.1"/>
    <property type="molecule type" value="Genomic_DNA"/>
</dbReference>